<feature type="coiled-coil region" evidence="1">
    <location>
        <begin position="57"/>
        <end position="119"/>
    </location>
</feature>
<keyword evidence="4" id="KW-1185">Reference proteome</keyword>
<reference evidence="3 4" key="1">
    <citation type="submission" date="2019-03" db="EMBL/GenBank/DDBJ databases">
        <title>Genomic Encyclopedia of Type Strains, Phase IV (KMG-IV): sequencing the most valuable type-strain genomes for metagenomic binning, comparative biology and taxonomic classification.</title>
        <authorList>
            <person name="Goeker M."/>
        </authorList>
    </citation>
    <scope>NUCLEOTIDE SEQUENCE [LARGE SCALE GENOMIC DNA]</scope>
    <source>
        <strain evidence="3 4">DSM 21944</strain>
    </source>
</reference>
<evidence type="ECO:0000313" key="3">
    <source>
        <dbReference type="EMBL" id="TCS99212.1"/>
    </source>
</evidence>
<evidence type="ECO:0000256" key="1">
    <source>
        <dbReference type="SAM" id="Coils"/>
    </source>
</evidence>
<organism evidence="3 4">
    <name type="scientific">Pseudofulvimonas gallinarii</name>
    <dbReference type="NCBI Taxonomy" id="634155"/>
    <lineage>
        <taxon>Bacteria</taxon>
        <taxon>Pseudomonadati</taxon>
        <taxon>Pseudomonadota</taxon>
        <taxon>Gammaproteobacteria</taxon>
        <taxon>Lysobacterales</taxon>
        <taxon>Rhodanobacteraceae</taxon>
        <taxon>Pseudofulvimonas</taxon>
    </lineage>
</organism>
<keyword evidence="2" id="KW-0812">Transmembrane</keyword>
<evidence type="ECO:0000313" key="4">
    <source>
        <dbReference type="Proteomes" id="UP000294599"/>
    </source>
</evidence>
<dbReference type="OrthoDB" id="7056878at2"/>
<sequence length="244" mass="27122">MAQPGSPEMPTLRVIDPRRARRSRQILVAAWIASVALAFVIGRYVLLPGADTLSARLSESQAALAETRHQLQEVEQRLANVERAEQIARLGNENVQQTLAAKDAELAEMRREITLYKRLIGPQAERHPLSVQDLAVREDEAGFAFSALLTQTQDVRRGSEGKLTLSVEGQRAGRPERLPWSSLVPSDAADGLPYDFRYFQRVEGRIILPDGFLPHTIHVQLRGGSGESVQRSLPWQQAMTQGTN</sequence>
<dbReference type="EMBL" id="SMAF01000006">
    <property type="protein sequence ID" value="TCS99212.1"/>
    <property type="molecule type" value="Genomic_DNA"/>
</dbReference>
<dbReference type="InterPro" id="IPR046703">
    <property type="entry name" value="DUF6776"/>
</dbReference>
<dbReference type="Pfam" id="PF20567">
    <property type="entry name" value="DUF6776"/>
    <property type="match status" value="1"/>
</dbReference>
<keyword evidence="2" id="KW-0472">Membrane</keyword>
<name>A0A4R3LGR2_9GAMM</name>
<evidence type="ECO:0000256" key="2">
    <source>
        <dbReference type="SAM" id="Phobius"/>
    </source>
</evidence>
<dbReference type="Proteomes" id="UP000294599">
    <property type="component" value="Unassembled WGS sequence"/>
</dbReference>
<protein>
    <submittedName>
        <fullName evidence="3">Uncharacterized protein</fullName>
    </submittedName>
</protein>
<gene>
    <name evidence="3" type="ORF">EDC25_10650</name>
</gene>
<keyword evidence="2" id="KW-1133">Transmembrane helix</keyword>
<dbReference type="AlphaFoldDB" id="A0A4R3LGR2"/>
<proteinExistence type="predicted"/>
<keyword evidence="1" id="KW-0175">Coiled coil</keyword>
<accession>A0A4R3LGR2</accession>
<feature type="transmembrane region" description="Helical" evidence="2">
    <location>
        <begin position="26"/>
        <end position="46"/>
    </location>
</feature>
<dbReference type="RefSeq" id="WP_123522019.1">
    <property type="nucleotide sequence ID" value="NZ_JBHLWF010000031.1"/>
</dbReference>
<comment type="caution">
    <text evidence="3">The sequence shown here is derived from an EMBL/GenBank/DDBJ whole genome shotgun (WGS) entry which is preliminary data.</text>
</comment>